<dbReference type="HOGENOM" id="CLU_063181_0_0_2"/>
<sequence>MIKNLKSKYLWTKLIFKATKDPLSALSVLLFRLGLKDKCKCAFKYLGNIELDKNDIEREYFDYLILACSQKLSKVGINNLKAFLNQRNNKIIEINGIRFLNSVVYSIYETFVEEQYRVRKAKDDETVIDIGGNIGDTALYFASKGYKVYAFEPIPEVYKLALKNINLNKNLADRIKFINKAVSSSEGEIKISYDGLEMSGGASAYTNGEKKIRVKSTTIEKIIDEYNVKPYLLKMDCEGCEYEIIKNSDLSMFKEIIFEYHRYENFENPKILIDKLRNQGFKVKSHKKLAEIHFLGPIVEVGIVHMVKNSQ</sequence>
<dbReference type="CDD" id="cd02440">
    <property type="entry name" value="AdoMet_MTases"/>
    <property type="match status" value="1"/>
</dbReference>
<dbReference type="Gene3D" id="3.40.50.150">
    <property type="entry name" value="Vaccinia Virus protein VP39"/>
    <property type="match status" value="1"/>
</dbReference>
<dbReference type="GO" id="GO:0008168">
    <property type="term" value="F:methyltransferase activity"/>
    <property type="evidence" value="ECO:0007669"/>
    <property type="project" value="UniProtKB-KW"/>
</dbReference>
<evidence type="ECO:0000313" key="2">
    <source>
        <dbReference type="EMBL" id="ADP77860.1"/>
    </source>
</evidence>
<reference evidence="2 3" key="1">
    <citation type="journal article" date="2010" name="Stand. Genomic Sci.">
        <title>Complete genome sequence of Methanothermus fervidus type strain (V24S).</title>
        <authorList>
            <person name="Anderson I."/>
            <person name="Djao O.D."/>
            <person name="Misra M."/>
            <person name="Chertkov O."/>
            <person name="Nolan M."/>
            <person name="Lucas S."/>
            <person name="Lapidus A."/>
            <person name="Del Rio T.G."/>
            <person name="Tice H."/>
            <person name="Cheng J.F."/>
            <person name="Tapia R."/>
            <person name="Han C."/>
            <person name="Goodwin L."/>
            <person name="Pitluck S."/>
            <person name="Liolios K."/>
            <person name="Ivanova N."/>
            <person name="Mavromatis K."/>
            <person name="Mikhailova N."/>
            <person name="Pati A."/>
            <person name="Brambilla E."/>
            <person name="Chen A."/>
            <person name="Palaniappan K."/>
            <person name="Land M."/>
            <person name="Hauser L."/>
            <person name="Chang Y.J."/>
            <person name="Jeffries C.D."/>
            <person name="Sikorski J."/>
            <person name="Spring S."/>
            <person name="Rohde M."/>
            <person name="Eichinger K."/>
            <person name="Huber H."/>
            <person name="Wirth R."/>
            <person name="Goker M."/>
            <person name="Detter J.C."/>
            <person name="Woyke T."/>
            <person name="Bristow J."/>
            <person name="Eisen J.A."/>
            <person name="Markowitz V."/>
            <person name="Hugenholtz P."/>
            <person name="Klenk H.P."/>
            <person name="Kyrpides N.C."/>
        </authorList>
    </citation>
    <scope>NUCLEOTIDE SEQUENCE [LARGE SCALE GENOMIC DNA]</scope>
    <source>
        <strain evidence="3">ATCC 43054 / DSM 2088 / JCM 10308 / V24 S</strain>
    </source>
</reference>
<dbReference type="NCBIfam" id="TIGR01444">
    <property type="entry name" value="fkbM_fam"/>
    <property type="match status" value="1"/>
</dbReference>
<name>E3GW95_METFV</name>
<dbReference type="GO" id="GO:0032259">
    <property type="term" value="P:methylation"/>
    <property type="evidence" value="ECO:0007669"/>
    <property type="project" value="UniProtKB-KW"/>
</dbReference>
<dbReference type="Proteomes" id="UP000002315">
    <property type="component" value="Chromosome"/>
</dbReference>
<dbReference type="STRING" id="523846.Mfer_1065"/>
<dbReference type="PANTHER" id="PTHR34203:SF15">
    <property type="entry name" value="SLL1173 PROTEIN"/>
    <property type="match status" value="1"/>
</dbReference>
<keyword evidence="2" id="KW-0808">Transferase</keyword>
<organism evidence="2 3">
    <name type="scientific">Methanothermus fervidus (strain ATCC 43054 / DSM 2088 / JCM 10308 / V24 S)</name>
    <dbReference type="NCBI Taxonomy" id="523846"/>
    <lineage>
        <taxon>Archaea</taxon>
        <taxon>Methanobacteriati</taxon>
        <taxon>Methanobacteriota</taxon>
        <taxon>Methanomada group</taxon>
        <taxon>Methanobacteria</taxon>
        <taxon>Methanobacteriales</taxon>
        <taxon>Methanothermaceae</taxon>
        <taxon>Methanothermus</taxon>
    </lineage>
</organism>
<dbReference type="PANTHER" id="PTHR34203">
    <property type="entry name" value="METHYLTRANSFERASE, FKBM FAMILY PROTEIN"/>
    <property type="match status" value="1"/>
</dbReference>
<keyword evidence="2" id="KW-0489">Methyltransferase</keyword>
<feature type="domain" description="Methyltransferase FkbM" evidence="1">
    <location>
        <begin position="129"/>
        <end position="283"/>
    </location>
</feature>
<dbReference type="SUPFAM" id="SSF53335">
    <property type="entry name" value="S-adenosyl-L-methionine-dependent methyltransferases"/>
    <property type="match status" value="1"/>
</dbReference>
<dbReference type="InterPro" id="IPR052514">
    <property type="entry name" value="SAM-dependent_MTase"/>
</dbReference>
<dbReference type="EMBL" id="CP002278">
    <property type="protein sequence ID" value="ADP77860.1"/>
    <property type="molecule type" value="Genomic_DNA"/>
</dbReference>
<dbReference type="InterPro" id="IPR006342">
    <property type="entry name" value="FkbM_mtfrase"/>
</dbReference>
<dbReference type="OrthoDB" id="275825at2157"/>
<dbReference type="InterPro" id="IPR029063">
    <property type="entry name" value="SAM-dependent_MTases_sf"/>
</dbReference>
<accession>E3GW95</accession>
<dbReference type="Pfam" id="PF05050">
    <property type="entry name" value="Methyltransf_21"/>
    <property type="match status" value="1"/>
</dbReference>
<proteinExistence type="predicted"/>
<keyword evidence="3" id="KW-1185">Reference proteome</keyword>
<gene>
    <name evidence="2" type="ordered locus">Mfer_1065</name>
</gene>
<dbReference type="KEGG" id="mfv:Mfer_1065"/>
<dbReference type="AlphaFoldDB" id="E3GW95"/>
<evidence type="ECO:0000313" key="3">
    <source>
        <dbReference type="Proteomes" id="UP000002315"/>
    </source>
</evidence>
<protein>
    <submittedName>
        <fullName evidence="2">Methyltransferase FkbM family</fullName>
    </submittedName>
</protein>
<evidence type="ECO:0000259" key="1">
    <source>
        <dbReference type="Pfam" id="PF05050"/>
    </source>
</evidence>